<evidence type="ECO:0000313" key="3">
    <source>
        <dbReference type="EMBL" id="GGF56553.1"/>
    </source>
</evidence>
<sequence length="412" mass="44973">MSHDADFEAWLAEARSVTCEEVINRRGIQLSKGVERVGPCPACGGKDRFSINTRKDIWLCRGAGSGRSILLVQHLDGCDFLAACETLTGRPSPRGESGTRLSAGELAAREAERQQKAVAAKRADNEYRERERRLSYELFRSSIRAREAPLLLACLERRGLRLPPACRALRFAPDVPYFHGTAQDDLGRTYKRILFRGPAMLAAITDEHSIFRGLHCTWLDLAQPKGKAVIFDPDTGELLPSKKVRGSKQGNRILLSPANDASAPRRSIAGEGIETVLSVWAGLQAEGLGRPDTEFVSAIDLGNLSGAADGMVQHPSLVTVDTRGRQRPRRVSSPVPRMDSEAMWVPDSVSHLTLLADGDSDPFATRCAMERAQARHAVPGRHVTVAWPPLGFDFNDVLLGRHLAPAPGRVAA</sequence>
<dbReference type="Pfam" id="PF23639">
    <property type="entry name" value="DUF7146"/>
    <property type="match status" value="1"/>
</dbReference>
<dbReference type="EMBL" id="BMCT01000001">
    <property type="protein sequence ID" value="GGF56553.1"/>
    <property type="molecule type" value="Genomic_DNA"/>
</dbReference>
<dbReference type="GO" id="GO:0004386">
    <property type="term" value="F:helicase activity"/>
    <property type="evidence" value="ECO:0007669"/>
    <property type="project" value="InterPro"/>
</dbReference>
<accession>A0A917BS01</accession>
<dbReference type="GO" id="GO:0003677">
    <property type="term" value="F:DNA binding"/>
    <property type="evidence" value="ECO:0007669"/>
    <property type="project" value="InterPro"/>
</dbReference>
<dbReference type="Pfam" id="PF08273">
    <property type="entry name" value="Zn_Ribbon_Prim"/>
    <property type="match status" value="1"/>
</dbReference>
<dbReference type="Proteomes" id="UP000606044">
    <property type="component" value="Unassembled WGS sequence"/>
</dbReference>
<evidence type="ECO:0000259" key="1">
    <source>
        <dbReference type="Pfam" id="PF08273"/>
    </source>
</evidence>
<dbReference type="AlphaFoldDB" id="A0A917BS01"/>
<reference evidence="3" key="1">
    <citation type="journal article" date="2014" name="Int. J. Syst. Evol. Microbiol.">
        <title>Complete genome sequence of Corynebacterium casei LMG S-19264T (=DSM 44701T), isolated from a smear-ripened cheese.</title>
        <authorList>
            <consortium name="US DOE Joint Genome Institute (JGI-PGF)"/>
            <person name="Walter F."/>
            <person name="Albersmeier A."/>
            <person name="Kalinowski J."/>
            <person name="Ruckert C."/>
        </authorList>
    </citation>
    <scope>NUCLEOTIDE SEQUENCE</scope>
    <source>
        <strain evidence="3">CCM 7897</strain>
    </source>
</reference>
<dbReference type="Gene3D" id="3.90.580.10">
    <property type="entry name" value="Zinc finger, CHC2-type domain"/>
    <property type="match status" value="1"/>
</dbReference>
<dbReference type="InterPro" id="IPR013237">
    <property type="entry name" value="Phage_T7_Gp4_N"/>
</dbReference>
<comment type="caution">
    <text evidence="3">The sequence shown here is derived from an EMBL/GenBank/DDBJ whole genome shotgun (WGS) entry which is preliminary data.</text>
</comment>
<dbReference type="GO" id="GO:0008270">
    <property type="term" value="F:zinc ion binding"/>
    <property type="evidence" value="ECO:0007669"/>
    <property type="project" value="InterPro"/>
</dbReference>
<evidence type="ECO:0000313" key="4">
    <source>
        <dbReference type="Proteomes" id="UP000606044"/>
    </source>
</evidence>
<organism evidence="3 4">
    <name type="scientific">Azorhizobium oxalatiphilum</name>
    <dbReference type="NCBI Taxonomy" id="980631"/>
    <lineage>
        <taxon>Bacteria</taxon>
        <taxon>Pseudomonadati</taxon>
        <taxon>Pseudomonadota</taxon>
        <taxon>Alphaproteobacteria</taxon>
        <taxon>Hyphomicrobiales</taxon>
        <taxon>Xanthobacteraceae</taxon>
        <taxon>Azorhizobium</taxon>
    </lineage>
</organism>
<dbReference type="SUPFAM" id="SSF57783">
    <property type="entry name" value="Zinc beta-ribbon"/>
    <property type="match status" value="1"/>
</dbReference>
<dbReference type="RefSeq" id="WP_188576829.1">
    <property type="nucleotide sequence ID" value="NZ_BMCT01000001.1"/>
</dbReference>
<dbReference type="InterPro" id="IPR055570">
    <property type="entry name" value="DUF7146"/>
</dbReference>
<evidence type="ECO:0008006" key="5">
    <source>
        <dbReference type="Google" id="ProtNLM"/>
    </source>
</evidence>
<keyword evidence="4" id="KW-1185">Reference proteome</keyword>
<name>A0A917BS01_9HYPH</name>
<proteinExistence type="predicted"/>
<dbReference type="GO" id="GO:0006260">
    <property type="term" value="P:DNA replication"/>
    <property type="evidence" value="ECO:0007669"/>
    <property type="project" value="InterPro"/>
</dbReference>
<feature type="domain" description="DNA primase/helicase Gp4 N-terminal Bacteriophage T7-like" evidence="1">
    <location>
        <begin position="36"/>
        <end position="62"/>
    </location>
</feature>
<protein>
    <recommendedName>
        <fullName evidence="5">DNA primase</fullName>
    </recommendedName>
</protein>
<dbReference type="InterPro" id="IPR036977">
    <property type="entry name" value="DNA_primase_Znf_CHC2"/>
</dbReference>
<evidence type="ECO:0000259" key="2">
    <source>
        <dbReference type="Pfam" id="PF23639"/>
    </source>
</evidence>
<feature type="domain" description="DUF7146" evidence="2">
    <location>
        <begin position="137"/>
        <end position="230"/>
    </location>
</feature>
<reference evidence="3" key="2">
    <citation type="submission" date="2020-09" db="EMBL/GenBank/DDBJ databases">
        <authorList>
            <person name="Sun Q."/>
            <person name="Sedlacek I."/>
        </authorList>
    </citation>
    <scope>NUCLEOTIDE SEQUENCE</scope>
    <source>
        <strain evidence="3">CCM 7897</strain>
    </source>
</reference>
<gene>
    <name evidence="3" type="ORF">GCM10007301_15270</name>
</gene>